<evidence type="ECO:0000256" key="7">
    <source>
        <dbReference type="ARBA" id="ARBA00023136"/>
    </source>
</evidence>
<name>A0A0B7K613_BIOOC</name>
<dbReference type="PROSITE" id="PS50850">
    <property type="entry name" value="MFS"/>
    <property type="match status" value="1"/>
</dbReference>
<dbReference type="PANTHER" id="PTHR23501">
    <property type="entry name" value="MAJOR FACILITATOR SUPERFAMILY"/>
    <property type="match status" value="1"/>
</dbReference>
<dbReference type="AlphaFoldDB" id="A0A0B7K613"/>
<dbReference type="FunFam" id="1.20.1250.20:FF:000197">
    <property type="entry name" value="Siderophore iron transporter 1"/>
    <property type="match status" value="1"/>
</dbReference>
<proteinExistence type="inferred from homology"/>
<dbReference type="GO" id="GO:0005774">
    <property type="term" value="C:vacuolar membrane"/>
    <property type="evidence" value="ECO:0007669"/>
    <property type="project" value="TreeGrafter"/>
</dbReference>
<keyword evidence="6" id="KW-0406">Ion transport</keyword>
<evidence type="ECO:0000256" key="3">
    <source>
        <dbReference type="ARBA" id="ARBA00022448"/>
    </source>
</evidence>
<evidence type="ECO:0000256" key="8">
    <source>
        <dbReference type="SAM" id="MobiDB-lite"/>
    </source>
</evidence>
<organism evidence="11">
    <name type="scientific">Bionectria ochroleuca</name>
    <name type="common">Gliocladium roseum</name>
    <dbReference type="NCBI Taxonomy" id="29856"/>
    <lineage>
        <taxon>Eukaryota</taxon>
        <taxon>Fungi</taxon>
        <taxon>Dikarya</taxon>
        <taxon>Ascomycota</taxon>
        <taxon>Pezizomycotina</taxon>
        <taxon>Sordariomycetes</taxon>
        <taxon>Hypocreomycetidae</taxon>
        <taxon>Hypocreales</taxon>
        <taxon>Bionectriaceae</taxon>
        <taxon>Clonostachys</taxon>
    </lineage>
</organism>
<evidence type="ECO:0000256" key="1">
    <source>
        <dbReference type="ARBA" id="ARBA00004127"/>
    </source>
</evidence>
<feature type="transmembrane region" description="Helical" evidence="9">
    <location>
        <begin position="343"/>
        <end position="364"/>
    </location>
</feature>
<feature type="transmembrane region" description="Helical" evidence="9">
    <location>
        <begin position="262"/>
        <end position="286"/>
    </location>
</feature>
<dbReference type="GO" id="GO:0005886">
    <property type="term" value="C:plasma membrane"/>
    <property type="evidence" value="ECO:0007669"/>
    <property type="project" value="TreeGrafter"/>
</dbReference>
<dbReference type="InterPro" id="IPR011701">
    <property type="entry name" value="MFS"/>
</dbReference>
<feature type="transmembrane region" description="Helical" evidence="9">
    <location>
        <begin position="130"/>
        <end position="153"/>
    </location>
</feature>
<feature type="transmembrane region" description="Helical" evidence="9">
    <location>
        <begin position="439"/>
        <end position="458"/>
    </location>
</feature>
<feature type="transmembrane region" description="Helical" evidence="9">
    <location>
        <begin position="408"/>
        <end position="427"/>
    </location>
</feature>
<keyword evidence="7 9" id="KW-0472">Membrane</keyword>
<evidence type="ECO:0000259" key="10">
    <source>
        <dbReference type="PROSITE" id="PS50850"/>
    </source>
</evidence>
<evidence type="ECO:0000313" key="12">
    <source>
        <dbReference type="EMBL" id="KAF9745984.1"/>
    </source>
</evidence>
<dbReference type="GO" id="GO:0005768">
    <property type="term" value="C:endosome"/>
    <property type="evidence" value="ECO:0007669"/>
    <property type="project" value="TreeGrafter"/>
</dbReference>
<evidence type="ECO:0000256" key="4">
    <source>
        <dbReference type="ARBA" id="ARBA00022692"/>
    </source>
</evidence>
<feature type="transmembrane region" description="Helical" evidence="9">
    <location>
        <begin position="384"/>
        <end position="401"/>
    </location>
</feature>
<feature type="transmembrane region" description="Helical" evidence="9">
    <location>
        <begin position="49"/>
        <end position="73"/>
    </location>
</feature>
<feature type="transmembrane region" description="Helical" evidence="9">
    <location>
        <begin position="549"/>
        <end position="568"/>
    </location>
</feature>
<keyword evidence="3" id="KW-0813">Transport</keyword>
<dbReference type="PANTHER" id="PTHR23501:SF92">
    <property type="entry name" value="GLUTATHIONE EXCHANGER 1-RELATED"/>
    <property type="match status" value="1"/>
</dbReference>
<evidence type="ECO:0000256" key="9">
    <source>
        <dbReference type="SAM" id="Phobius"/>
    </source>
</evidence>
<feature type="transmembrane region" description="Helical" evidence="9">
    <location>
        <begin position="186"/>
        <end position="208"/>
    </location>
</feature>
<dbReference type="EMBL" id="CDPU01000018">
    <property type="protein sequence ID" value="CEO50425.1"/>
    <property type="molecule type" value="Genomic_DNA"/>
</dbReference>
<feature type="region of interest" description="Disordered" evidence="8">
    <location>
        <begin position="1"/>
        <end position="22"/>
    </location>
</feature>
<reference evidence="11" key="1">
    <citation type="submission" date="2015-01" db="EMBL/GenBank/DDBJ databases">
        <authorList>
            <person name="Durling Mikael"/>
        </authorList>
    </citation>
    <scope>NUCLEOTIDE SEQUENCE</scope>
</reference>
<dbReference type="Pfam" id="PF07690">
    <property type="entry name" value="MFS_1"/>
    <property type="match status" value="1"/>
</dbReference>
<feature type="transmembrane region" description="Helical" evidence="9">
    <location>
        <begin position="306"/>
        <end position="323"/>
    </location>
</feature>
<feature type="transmembrane region" description="Helical" evidence="9">
    <location>
        <begin position="159"/>
        <end position="179"/>
    </location>
</feature>
<comment type="subcellular location">
    <subcellularLocation>
        <location evidence="1">Endomembrane system</location>
        <topology evidence="1">Multi-pass membrane protein</topology>
    </subcellularLocation>
</comment>
<protein>
    <recommendedName>
        <fullName evidence="10">Major facilitator superfamily (MFS) profile domain-containing protein</fullName>
    </recommendedName>
</protein>
<evidence type="ECO:0000256" key="2">
    <source>
        <dbReference type="ARBA" id="ARBA00008335"/>
    </source>
</evidence>
<reference evidence="12" key="2">
    <citation type="submission" date="2020-10" db="EMBL/GenBank/DDBJ databases">
        <title>High-Quality Genome Resource of Clonostachys rosea strain S41 by Oxford Nanopore Long-Read Sequencing.</title>
        <authorList>
            <person name="Wang H."/>
        </authorList>
    </citation>
    <scope>NUCLEOTIDE SEQUENCE</scope>
    <source>
        <strain evidence="12">S41</strain>
    </source>
</reference>
<dbReference type="Proteomes" id="UP000616885">
    <property type="component" value="Unassembled WGS sequence"/>
</dbReference>
<feature type="domain" description="Major facilitator superfamily (MFS) profile" evidence="10">
    <location>
        <begin position="62"/>
        <end position="571"/>
    </location>
</feature>
<sequence length="598" mass="64786">MGTTEVTGGAPEPVSPTYDEKHPVAEQSAAHTMQSLKSLESPGVSRIKAISSVLTLTDRIFIFFGIFLIAYCYGLDGTLRYTYQNYATGEFGESGSQALISSVNVIRAVIGAATQPTAGKVADVFGRVELILASIVFYIVGTIVLATSANVATFAAGTAIYQIGYTMITLLVEILVADITSTRARLFFSYIPALPFIINTWASGYIATSVLAGTTVHWGYAMWCIIYPVCCLPLIVTLWLVSRRAKKMGLLPDYKSAFQRLGMGNFLIQLFWLLDVPGIILVIAVFDLILVPFTLAASNGWKSASVIAPLVIGFCCIPIFIIWELRAPHPLVPFRLMKDRGVWAALGIALMLNFVWYMQGDYLYNMLIVAFDFDINMATRVSSLYSFCSVIVGPIMGLVVFKIRRLKYVILAGTALFMVAFGLLIHFRSHTEGSNAKVGVIAAEVLLGVAGGMFPYPAQASLQVQLKHENLAVMTGIYLATYNIGSALGNAVSGAIYTQVLPGYLSEQLTNQTLAVEVYGYPAGIAPLYAMDTPERQGMVHAFGQTQRLLCITGIALCTLLIGFAFALRNPVLTDAQTLAKDSDSETDAEVPVSETKA</sequence>
<keyword evidence="5 9" id="KW-1133">Transmembrane helix</keyword>
<accession>A0A0B7K613</accession>
<dbReference type="InterPro" id="IPR036259">
    <property type="entry name" value="MFS_trans_sf"/>
</dbReference>
<dbReference type="EMBL" id="JADCTT010000012">
    <property type="protein sequence ID" value="KAF9745984.1"/>
    <property type="molecule type" value="Genomic_DNA"/>
</dbReference>
<comment type="similarity">
    <text evidence="2">Belongs to the major facilitator superfamily.</text>
</comment>
<evidence type="ECO:0000313" key="11">
    <source>
        <dbReference type="EMBL" id="CEO50425.1"/>
    </source>
</evidence>
<gene>
    <name evidence="11" type="ORF">BN869_000006483_1</name>
    <name evidence="12" type="ORF">IM811_004285</name>
</gene>
<feature type="transmembrane region" description="Helical" evidence="9">
    <location>
        <begin position="220"/>
        <end position="241"/>
    </location>
</feature>
<dbReference type="InterPro" id="IPR020846">
    <property type="entry name" value="MFS_dom"/>
</dbReference>
<dbReference type="SUPFAM" id="SSF103473">
    <property type="entry name" value="MFS general substrate transporter"/>
    <property type="match status" value="1"/>
</dbReference>
<keyword evidence="4 9" id="KW-0812">Transmembrane</keyword>
<dbReference type="Gene3D" id="1.20.1250.20">
    <property type="entry name" value="MFS general substrate transporter like domains"/>
    <property type="match status" value="2"/>
</dbReference>
<dbReference type="GO" id="GO:0015343">
    <property type="term" value="F:siderophore-iron transmembrane transporter activity"/>
    <property type="evidence" value="ECO:0007669"/>
    <property type="project" value="TreeGrafter"/>
</dbReference>
<evidence type="ECO:0000256" key="6">
    <source>
        <dbReference type="ARBA" id="ARBA00023065"/>
    </source>
</evidence>
<evidence type="ECO:0000256" key="5">
    <source>
        <dbReference type="ARBA" id="ARBA00022989"/>
    </source>
</evidence>